<evidence type="ECO:0000313" key="3">
    <source>
        <dbReference type="EMBL" id="UUP15917.1"/>
    </source>
</evidence>
<accession>A0ABY5MES3</accession>
<reference evidence="3 4" key="1">
    <citation type="submission" date="2018-07" db="EMBL/GenBank/DDBJ databases">
        <title>Genome sequence of Nitratireductor thuwali#1536.</title>
        <authorList>
            <person name="Michoud G."/>
            <person name="Merlino G."/>
            <person name="Sefrji F.O."/>
            <person name="Daffonchio D."/>
        </authorList>
    </citation>
    <scope>NUCLEOTIDE SEQUENCE [LARGE SCALE GENOMIC DNA]</scope>
    <source>
        <strain evidence="4">Nit1536</strain>
    </source>
</reference>
<evidence type="ECO:0000256" key="1">
    <source>
        <dbReference type="ARBA" id="ARBA00006056"/>
    </source>
</evidence>
<evidence type="ECO:0000256" key="2">
    <source>
        <dbReference type="ARBA" id="ARBA00023002"/>
    </source>
</evidence>
<gene>
    <name evidence="3" type="primary">yjmC</name>
    <name evidence="3" type="ORF">NTH_00357</name>
</gene>
<dbReference type="PANTHER" id="PTHR11091:SF0">
    <property type="entry name" value="MALATE DEHYDROGENASE"/>
    <property type="match status" value="1"/>
</dbReference>
<dbReference type="Gene3D" id="1.10.1530.10">
    <property type="match status" value="1"/>
</dbReference>
<protein>
    <submittedName>
        <fullName evidence="3">Oxidoreductase YjmC</fullName>
        <ecNumber evidence="3">1.1.1.-</ecNumber>
    </submittedName>
</protein>
<dbReference type="EC" id="1.1.1.-" evidence="3"/>
<sequence>MALLLNVDGLRADIAGIFVGAGLGADAADTVAESLVEADRLGLASHGVMLTDMYVHRLKAGSVSTEREPAVISDRGVTMVLDGRNAFGVLTADNAMQKAVAKARAYGAGIVAVRHAFHFGAARRFTEAAAAAGCVGIALCNTRPLMPAPGGAERIVGNNPLSIAFPTADAIPFVLDMATSEAAMGKIRMAAKNGAAIPESWAVKADGSPTTDPLEAIEGMLLPTAGPKGFGLALMIDLLCGVLSGGAFGPDVKPLYGDMSVPYDCSHLLMAIDIGHFTDAGEAGRRVQAAAQRIRCGARAPGVTRLYTPGEPEWCKRQEAEDQVSVDEGVAAMLSDLARSLDVQLTTVPLA</sequence>
<comment type="similarity">
    <text evidence="1">Belongs to the LDH2/MDH2 oxidoreductase family.</text>
</comment>
<evidence type="ECO:0000313" key="4">
    <source>
        <dbReference type="Proteomes" id="UP001342418"/>
    </source>
</evidence>
<dbReference type="InterPro" id="IPR043144">
    <property type="entry name" value="Mal/L-sulf/L-lact_DH-like_ah"/>
</dbReference>
<dbReference type="RefSeq" id="WP_338528385.1">
    <property type="nucleotide sequence ID" value="NZ_CP030941.1"/>
</dbReference>
<dbReference type="InterPro" id="IPR036111">
    <property type="entry name" value="Mal/L-sulfo/L-lacto_DH-like_sf"/>
</dbReference>
<keyword evidence="4" id="KW-1185">Reference proteome</keyword>
<dbReference type="InterPro" id="IPR003767">
    <property type="entry name" value="Malate/L-lactate_DH-like"/>
</dbReference>
<organism evidence="3 4">
    <name type="scientific">Nitratireductor thuwali</name>
    <dbReference type="NCBI Taxonomy" id="2267699"/>
    <lineage>
        <taxon>Bacteria</taxon>
        <taxon>Pseudomonadati</taxon>
        <taxon>Pseudomonadota</taxon>
        <taxon>Alphaproteobacteria</taxon>
        <taxon>Hyphomicrobiales</taxon>
        <taxon>Phyllobacteriaceae</taxon>
        <taxon>Nitratireductor</taxon>
    </lineage>
</organism>
<dbReference type="Pfam" id="PF02615">
    <property type="entry name" value="Ldh_2"/>
    <property type="match status" value="1"/>
</dbReference>
<dbReference type="PANTHER" id="PTHR11091">
    <property type="entry name" value="OXIDOREDUCTASE-RELATED"/>
    <property type="match status" value="1"/>
</dbReference>
<proteinExistence type="inferred from homology"/>
<dbReference type="Gene3D" id="3.30.1370.60">
    <property type="entry name" value="Hypothetical oxidoreductase yiak, domain 2"/>
    <property type="match status" value="1"/>
</dbReference>
<dbReference type="SUPFAM" id="SSF89733">
    <property type="entry name" value="L-sulfolactate dehydrogenase-like"/>
    <property type="match status" value="1"/>
</dbReference>
<dbReference type="Proteomes" id="UP001342418">
    <property type="component" value="Chromosome"/>
</dbReference>
<dbReference type="EMBL" id="CP030941">
    <property type="protein sequence ID" value="UUP15917.1"/>
    <property type="molecule type" value="Genomic_DNA"/>
</dbReference>
<keyword evidence="2 3" id="KW-0560">Oxidoreductase</keyword>
<dbReference type="GO" id="GO:0016491">
    <property type="term" value="F:oxidoreductase activity"/>
    <property type="evidence" value="ECO:0007669"/>
    <property type="project" value="UniProtKB-KW"/>
</dbReference>
<dbReference type="InterPro" id="IPR043143">
    <property type="entry name" value="Mal/L-sulf/L-lact_DH-like_NADP"/>
</dbReference>
<name>A0ABY5MES3_9HYPH</name>